<reference evidence="1 2" key="1">
    <citation type="submission" date="2023-06" db="EMBL/GenBank/DDBJ databases">
        <title>Pelomonas sp. PFR6 16S ribosomal RNA gene Genome sequencing and assembly.</title>
        <authorList>
            <person name="Woo H."/>
        </authorList>
    </citation>
    <scope>NUCLEOTIDE SEQUENCE [LARGE SCALE GENOMIC DNA]</scope>
    <source>
        <strain evidence="1 2">PFR6</strain>
    </source>
</reference>
<dbReference type="SUPFAM" id="SSF48452">
    <property type="entry name" value="TPR-like"/>
    <property type="match status" value="1"/>
</dbReference>
<sequence length="287" mass="31077">MKGHEPWLAPQPASRLALCLALLTGCAGQRPPSFEPSPAPMQKAGPPAAALAYEQRLRARATEQQAQGQLAEAAISWEILTVLRSDRPEYAERLAELRQQIDGALSQSLQRATQLQRRGELEAAAGQYLQVLALQPDHAQAAAALRAIERERNRRGLLGRPARLTLTRSASSAAEMSLPRNAVPPDRNELEHAAVLAAQGELDDAIALLERRFARDRRDTAACQQLADLHLQRAEVLLPKNQAAAVAALDRSLVLDGGNLVAQARLLQIKGKSRTLLAGPGICPRSR</sequence>
<dbReference type="InterPro" id="IPR011990">
    <property type="entry name" value="TPR-like_helical_dom_sf"/>
</dbReference>
<protein>
    <recommendedName>
        <fullName evidence="3">Tetratricopeptide repeat protein</fullName>
    </recommendedName>
</protein>
<comment type="caution">
    <text evidence="1">The sequence shown here is derived from an EMBL/GenBank/DDBJ whole genome shotgun (WGS) entry which is preliminary data.</text>
</comment>
<keyword evidence="2" id="KW-1185">Reference proteome</keyword>
<proteinExistence type="predicted"/>
<dbReference type="Gene3D" id="1.25.40.10">
    <property type="entry name" value="Tetratricopeptide repeat domain"/>
    <property type="match status" value="1"/>
</dbReference>
<dbReference type="PROSITE" id="PS51257">
    <property type="entry name" value="PROKAR_LIPOPROTEIN"/>
    <property type="match status" value="1"/>
</dbReference>
<gene>
    <name evidence="1" type="ORF">QWJ38_06940</name>
</gene>
<accession>A0ABT8DPV9</accession>
<dbReference type="RefSeq" id="WP_290358331.1">
    <property type="nucleotide sequence ID" value="NZ_JAUHHC010000002.1"/>
</dbReference>
<dbReference type="EMBL" id="JAUHHC010000002">
    <property type="protein sequence ID" value="MDN3920013.1"/>
    <property type="molecule type" value="Genomic_DNA"/>
</dbReference>
<evidence type="ECO:0008006" key="3">
    <source>
        <dbReference type="Google" id="ProtNLM"/>
    </source>
</evidence>
<evidence type="ECO:0000313" key="1">
    <source>
        <dbReference type="EMBL" id="MDN3920013.1"/>
    </source>
</evidence>
<organism evidence="1 2">
    <name type="scientific">Roseateles violae</name>
    <dbReference type="NCBI Taxonomy" id="3058042"/>
    <lineage>
        <taxon>Bacteria</taxon>
        <taxon>Pseudomonadati</taxon>
        <taxon>Pseudomonadota</taxon>
        <taxon>Betaproteobacteria</taxon>
        <taxon>Burkholderiales</taxon>
        <taxon>Sphaerotilaceae</taxon>
        <taxon>Roseateles</taxon>
    </lineage>
</organism>
<evidence type="ECO:0000313" key="2">
    <source>
        <dbReference type="Proteomes" id="UP001228044"/>
    </source>
</evidence>
<dbReference type="Proteomes" id="UP001228044">
    <property type="component" value="Unassembled WGS sequence"/>
</dbReference>
<name>A0ABT8DPV9_9BURK</name>